<dbReference type="GO" id="GO:0016740">
    <property type="term" value="F:transferase activity"/>
    <property type="evidence" value="ECO:0007669"/>
    <property type="project" value="UniProtKB-KW"/>
</dbReference>
<dbReference type="RefSeq" id="WP_091542554.1">
    <property type="nucleotide sequence ID" value="NZ_FONY01000010.1"/>
</dbReference>
<keyword evidence="2" id="KW-0808">Transferase</keyword>
<dbReference type="OrthoDB" id="9803871at2"/>
<dbReference type="CDD" id="cd04181">
    <property type="entry name" value="NTP_transferase"/>
    <property type="match status" value="1"/>
</dbReference>
<dbReference type="InterPro" id="IPR005835">
    <property type="entry name" value="NTP_transferase_dom"/>
</dbReference>
<dbReference type="EMBL" id="FONY01000010">
    <property type="protein sequence ID" value="SFE93569.1"/>
    <property type="molecule type" value="Genomic_DNA"/>
</dbReference>
<evidence type="ECO:0000313" key="3">
    <source>
        <dbReference type="Proteomes" id="UP000199513"/>
    </source>
</evidence>
<protein>
    <submittedName>
        <fullName evidence="2">Glucose-1-phosphate thymidylyltransferase</fullName>
    </submittedName>
</protein>
<accession>A0A1I2ELB5</accession>
<proteinExistence type="predicted"/>
<organism evidence="2 3">
    <name type="scientific">Thermoflexibacter ruber</name>
    <dbReference type="NCBI Taxonomy" id="1003"/>
    <lineage>
        <taxon>Bacteria</taxon>
        <taxon>Pseudomonadati</taxon>
        <taxon>Bacteroidota</taxon>
        <taxon>Cytophagia</taxon>
        <taxon>Cytophagales</taxon>
        <taxon>Thermoflexibacteraceae</taxon>
        <taxon>Thermoflexibacter</taxon>
    </lineage>
</organism>
<dbReference type="Pfam" id="PF00483">
    <property type="entry name" value="NTP_transferase"/>
    <property type="match status" value="1"/>
</dbReference>
<dbReference type="Gene3D" id="3.90.550.10">
    <property type="entry name" value="Spore Coat Polysaccharide Biosynthesis Protein SpsA, Chain A"/>
    <property type="match status" value="1"/>
</dbReference>
<dbReference type="Proteomes" id="UP000199513">
    <property type="component" value="Unassembled WGS sequence"/>
</dbReference>
<dbReference type="Gene3D" id="2.160.10.10">
    <property type="entry name" value="Hexapeptide repeat proteins"/>
    <property type="match status" value="1"/>
</dbReference>
<dbReference type="SUPFAM" id="SSF53448">
    <property type="entry name" value="Nucleotide-diphospho-sugar transferases"/>
    <property type="match status" value="1"/>
</dbReference>
<name>A0A1I2ELB5_9BACT</name>
<gene>
    <name evidence="2" type="ORF">SAMN04488541_101077</name>
</gene>
<dbReference type="PANTHER" id="PTHR22572">
    <property type="entry name" value="SUGAR-1-PHOSPHATE GUANYL TRANSFERASE"/>
    <property type="match status" value="1"/>
</dbReference>
<evidence type="ECO:0000313" key="2">
    <source>
        <dbReference type="EMBL" id="SFE93569.1"/>
    </source>
</evidence>
<sequence>MKVVIPLAGIGSRLRPHTYTQPKALLQVAGKPILGHILDRLLRVGLDDFVFVIGDSGYLIESYISSFYPQIKRVFVAQDSLLETAHAIWTARQFIENDEEILIVPGDSIFSLKPQEVLWVRNSVAGVHRVDNPGQYNIVELDDDKKFIEKVSVKPKIPMSNLALIGIYKISNVPLLLKAVEHLVSNELITHGEYYMTDALKIMLSEGEKVGIAEANYWYDCGKKDSLLAANVVLLNRPEFQSADPEKYRSCILIPPVSIGENCQIENCIIGPDVAIGNDTKIKESIIKNSIIGSYSELQNTVLDASLIGDDVILKSPSLKLNLGDHTEMK</sequence>
<dbReference type="InterPro" id="IPR050486">
    <property type="entry name" value="Mannose-1P_guanyltransferase"/>
</dbReference>
<reference evidence="2 3" key="1">
    <citation type="submission" date="2016-10" db="EMBL/GenBank/DDBJ databases">
        <authorList>
            <person name="de Groot N.N."/>
        </authorList>
    </citation>
    <scope>NUCLEOTIDE SEQUENCE [LARGE SCALE GENOMIC DNA]</scope>
    <source>
        <strain>GEY</strain>
        <strain evidence="3">DSM 9560</strain>
    </source>
</reference>
<keyword evidence="3" id="KW-1185">Reference proteome</keyword>
<feature type="domain" description="Nucleotidyl transferase" evidence="1">
    <location>
        <begin position="4"/>
        <end position="234"/>
    </location>
</feature>
<dbReference type="InterPro" id="IPR029044">
    <property type="entry name" value="Nucleotide-diphossugar_trans"/>
</dbReference>
<dbReference type="STRING" id="1003.SAMN04488541_101077"/>
<evidence type="ECO:0000259" key="1">
    <source>
        <dbReference type="Pfam" id="PF00483"/>
    </source>
</evidence>
<dbReference type="AlphaFoldDB" id="A0A1I2ELB5"/>